<name>A0A1H7VE21_9BACT</name>
<dbReference type="InterPro" id="IPR051159">
    <property type="entry name" value="Hexapeptide_acetyltransf"/>
</dbReference>
<dbReference type="AlphaFoldDB" id="A0A1H7VE21"/>
<dbReference type="Gene3D" id="2.160.10.10">
    <property type="entry name" value="Hexapeptide repeat proteins"/>
    <property type="match status" value="1"/>
</dbReference>
<accession>A0A1H7VE21</accession>
<dbReference type="EMBL" id="FOBB01000003">
    <property type="protein sequence ID" value="SEM07129.1"/>
    <property type="molecule type" value="Genomic_DNA"/>
</dbReference>
<dbReference type="NCBIfam" id="NF007797">
    <property type="entry name" value="PRK10502.1"/>
    <property type="match status" value="1"/>
</dbReference>
<keyword evidence="4" id="KW-1185">Reference proteome</keyword>
<dbReference type="Proteomes" id="UP000198984">
    <property type="component" value="Unassembled WGS sequence"/>
</dbReference>
<comment type="similarity">
    <text evidence="1">Belongs to the transferase hexapeptide repeat family.</text>
</comment>
<organism evidence="3 4">
    <name type="scientific">Chitinophaga rupis</name>
    <dbReference type="NCBI Taxonomy" id="573321"/>
    <lineage>
        <taxon>Bacteria</taxon>
        <taxon>Pseudomonadati</taxon>
        <taxon>Bacteroidota</taxon>
        <taxon>Chitinophagia</taxon>
        <taxon>Chitinophagales</taxon>
        <taxon>Chitinophagaceae</taxon>
        <taxon>Chitinophaga</taxon>
    </lineage>
</organism>
<dbReference type="OrthoDB" id="9814490at2"/>
<keyword evidence="2 3" id="KW-0808">Transferase</keyword>
<dbReference type="RefSeq" id="WP_089912822.1">
    <property type="nucleotide sequence ID" value="NZ_FOBB01000003.1"/>
</dbReference>
<protein>
    <submittedName>
        <fullName evidence="3">Putative colanic acid biosynthesis acetyltransferase WcaF</fullName>
    </submittedName>
</protein>
<evidence type="ECO:0000256" key="2">
    <source>
        <dbReference type="ARBA" id="ARBA00022679"/>
    </source>
</evidence>
<proteinExistence type="inferred from homology"/>
<dbReference type="CDD" id="cd05825">
    <property type="entry name" value="LbH_wcaF_like"/>
    <property type="match status" value="1"/>
</dbReference>
<evidence type="ECO:0000313" key="4">
    <source>
        <dbReference type="Proteomes" id="UP000198984"/>
    </source>
</evidence>
<evidence type="ECO:0000313" key="3">
    <source>
        <dbReference type="EMBL" id="SEM07129.1"/>
    </source>
</evidence>
<gene>
    <name evidence="3" type="ORF">SAMN04488505_103292</name>
</gene>
<dbReference type="STRING" id="573321.SAMN04488505_103292"/>
<sequence>MQTQLAKFTTGHYNAGAGTLKVVAWHFLNYGIMNSAFPWPYSFKAALLRMFGAKVGKGLVIKQKVRIKNPWRLTIGDDCWIGESVWIDNLEDVVLGNNVCVSQGALLLTGNHDYKKSDFPYRLGKIIIEDGVWIGAQSVVCPGVVCRTHAILTVSSVATRELEAWSIYTGNPAVAVRERVIIE</sequence>
<dbReference type="InterPro" id="IPR011004">
    <property type="entry name" value="Trimer_LpxA-like_sf"/>
</dbReference>
<evidence type="ECO:0000256" key="1">
    <source>
        <dbReference type="ARBA" id="ARBA00007274"/>
    </source>
</evidence>
<dbReference type="GO" id="GO:0005829">
    <property type="term" value="C:cytosol"/>
    <property type="evidence" value="ECO:0007669"/>
    <property type="project" value="TreeGrafter"/>
</dbReference>
<dbReference type="GO" id="GO:0008374">
    <property type="term" value="F:O-acyltransferase activity"/>
    <property type="evidence" value="ECO:0007669"/>
    <property type="project" value="TreeGrafter"/>
</dbReference>
<reference evidence="3 4" key="1">
    <citation type="submission" date="2016-10" db="EMBL/GenBank/DDBJ databases">
        <authorList>
            <person name="de Groot N.N."/>
        </authorList>
    </citation>
    <scope>NUCLEOTIDE SEQUENCE [LARGE SCALE GENOMIC DNA]</scope>
    <source>
        <strain evidence="3 4">DSM 21039</strain>
    </source>
</reference>
<dbReference type="PANTHER" id="PTHR23416:SF23">
    <property type="entry name" value="ACETYLTRANSFERASE C18B11.09C-RELATED"/>
    <property type="match status" value="1"/>
</dbReference>
<dbReference type="PANTHER" id="PTHR23416">
    <property type="entry name" value="SIALIC ACID SYNTHASE-RELATED"/>
    <property type="match status" value="1"/>
</dbReference>
<dbReference type="SUPFAM" id="SSF51161">
    <property type="entry name" value="Trimeric LpxA-like enzymes"/>
    <property type="match status" value="1"/>
</dbReference>